<dbReference type="EMBL" id="ML208382">
    <property type="protein sequence ID" value="TFK67202.1"/>
    <property type="molecule type" value="Genomic_DNA"/>
</dbReference>
<protein>
    <submittedName>
        <fullName evidence="1">Uncharacterized protein</fullName>
    </submittedName>
</protein>
<organism evidence="1 2">
    <name type="scientific">Pluteus cervinus</name>
    <dbReference type="NCBI Taxonomy" id="181527"/>
    <lineage>
        <taxon>Eukaryota</taxon>
        <taxon>Fungi</taxon>
        <taxon>Dikarya</taxon>
        <taxon>Basidiomycota</taxon>
        <taxon>Agaricomycotina</taxon>
        <taxon>Agaricomycetes</taxon>
        <taxon>Agaricomycetidae</taxon>
        <taxon>Agaricales</taxon>
        <taxon>Pluteineae</taxon>
        <taxon>Pluteaceae</taxon>
        <taxon>Pluteus</taxon>
    </lineage>
</organism>
<proteinExistence type="predicted"/>
<sequence>MLLGFGQGTPATNPHRLSLSDCLSSQLEMNAKTLLSLATTSLFLTCASAAATLQYIPSPEGQQMQGPHKNSTIISLSAIGVNDAGATTYAEAYVITEGPPGPSSNQAKPTTIQYTWVEDATHYVHDVVIPTVIGTVEEYEECDWNSNGVGSCEAGAALYEGLTVSSFASGFTAVPDASTARTWTGNVQPWLTIKDIVYTGGAPDSGVTPSPAPSNNPPSWGAKSGSAEKARGSTVFFLVGSVVVMYLVV</sequence>
<name>A0ACD3ANW9_9AGAR</name>
<keyword evidence="2" id="KW-1185">Reference proteome</keyword>
<evidence type="ECO:0000313" key="2">
    <source>
        <dbReference type="Proteomes" id="UP000308600"/>
    </source>
</evidence>
<gene>
    <name evidence="1" type="ORF">BDN72DRAFT_961184</name>
</gene>
<dbReference type="Proteomes" id="UP000308600">
    <property type="component" value="Unassembled WGS sequence"/>
</dbReference>
<evidence type="ECO:0000313" key="1">
    <source>
        <dbReference type="EMBL" id="TFK67202.1"/>
    </source>
</evidence>
<reference evidence="1 2" key="1">
    <citation type="journal article" date="2019" name="Nat. Ecol. Evol.">
        <title>Megaphylogeny resolves global patterns of mushroom evolution.</title>
        <authorList>
            <person name="Varga T."/>
            <person name="Krizsan K."/>
            <person name="Foldi C."/>
            <person name="Dima B."/>
            <person name="Sanchez-Garcia M."/>
            <person name="Sanchez-Ramirez S."/>
            <person name="Szollosi G.J."/>
            <person name="Szarkandi J.G."/>
            <person name="Papp V."/>
            <person name="Albert L."/>
            <person name="Andreopoulos W."/>
            <person name="Angelini C."/>
            <person name="Antonin V."/>
            <person name="Barry K.W."/>
            <person name="Bougher N.L."/>
            <person name="Buchanan P."/>
            <person name="Buyck B."/>
            <person name="Bense V."/>
            <person name="Catcheside P."/>
            <person name="Chovatia M."/>
            <person name="Cooper J."/>
            <person name="Damon W."/>
            <person name="Desjardin D."/>
            <person name="Finy P."/>
            <person name="Geml J."/>
            <person name="Haridas S."/>
            <person name="Hughes K."/>
            <person name="Justo A."/>
            <person name="Karasinski D."/>
            <person name="Kautmanova I."/>
            <person name="Kiss B."/>
            <person name="Kocsube S."/>
            <person name="Kotiranta H."/>
            <person name="LaButti K.M."/>
            <person name="Lechner B.E."/>
            <person name="Liimatainen K."/>
            <person name="Lipzen A."/>
            <person name="Lukacs Z."/>
            <person name="Mihaltcheva S."/>
            <person name="Morgado L.N."/>
            <person name="Niskanen T."/>
            <person name="Noordeloos M.E."/>
            <person name="Ohm R.A."/>
            <person name="Ortiz-Santana B."/>
            <person name="Ovrebo C."/>
            <person name="Racz N."/>
            <person name="Riley R."/>
            <person name="Savchenko A."/>
            <person name="Shiryaev A."/>
            <person name="Soop K."/>
            <person name="Spirin V."/>
            <person name="Szebenyi C."/>
            <person name="Tomsovsky M."/>
            <person name="Tulloss R.E."/>
            <person name="Uehling J."/>
            <person name="Grigoriev I.V."/>
            <person name="Vagvolgyi C."/>
            <person name="Papp T."/>
            <person name="Martin F.M."/>
            <person name="Miettinen O."/>
            <person name="Hibbett D.S."/>
            <person name="Nagy L.G."/>
        </authorList>
    </citation>
    <scope>NUCLEOTIDE SEQUENCE [LARGE SCALE GENOMIC DNA]</scope>
    <source>
        <strain evidence="1 2">NL-1719</strain>
    </source>
</reference>
<accession>A0ACD3ANW9</accession>